<organism evidence="1">
    <name type="scientific">Intestinibacter bartlettii</name>
    <dbReference type="NCBI Taxonomy" id="261299"/>
    <lineage>
        <taxon>Bacteria</taxon>
        <taxon>Bacillati</taxon>
        <taxon>Bacillota</taxon>
        <taxon>Clostridia</taxon>
        <taxon>Peptostreptococcales</taxon>
        <taxon>Peptostreptococcaceae</taxon>
        <taxon>Intestinibacter</taxon>
    </lineage>
</organism>
<dbReference type="RefSeq" id="WP_156530607.1">
    <property type="nucleotide sequence ID" value="NZ_CACRUE010000009.1"/>
</dbReference>
<dbReference type="PROSITE" id="PS51257">
    <property type="entry name" value="PROKAR_LIPOPROTEIN"/>
    <property type="match status" value="1"/>
</dbReference>
<proteinExistence type="predicted"/>
<dbReference type="EMBL" id="CACRUE010000009">
    <property type="protein sequence ID" value="VYT74466.1"/>
    <property type="molecule type" value="Genomic_DNA"/>
</dbReference>
<dbReference type="AlphaFoldDB" id="A0A6N2Z916"/>
<evidence type="ECO:0008006" key="2">
    <source>
        <dbReference type="Google" id="ProtNLM"/>
    </source>
</evidence>
<accession>A0A6N2Z916</accession>
<sequence length="148" mass="16951">MKKFSIIALILMTIFTFGCSKKDTSDNMVKLNKVDISAISNQQIKNFLTEASEHEGIYKIETKSNTYIYFNGIKNEFIDINCSVEDNTLNIESNTNKLEDNNSPSQKLYVIYQKNITISNDKTVYFDTIKLTINGKDSSFKNSFVIKE</sequence>
<gene>
    <name evidence="1" type="ORF">IBLFYP30_01063</name>
</gene>
<evidence type="ECO:0000313" key="1">
    <source>
        <dbReference type="EMBL" id="VYT74466.1"/>
    </source>
</evidence>
<protein>
    <recommendedName>
        <fullName evidence="2">Lipoprotein</fullName>
    </recommendedName>
</protein>
<name>A0A6N2Z916_9FIRM</name>
<reference evidence="1" key="1">
    <citation type="submission" date="2019-11" db="EMBL/GenBank/DDBJ databases">
        <authorList>
            <person name="Feng L."/>
        </authorList>
    </citation>
    <scope>NUCLEOTIDE SEQUENCE</scope>
    <source>
        <strain evidence="1">IbartlettiiLFYP30</strain>
    </source>
</reference>